<accession>A0A6I6CWT0</accession>
<reference evidence="1 2" key="1">
    <citation type="submission" date="2019-03" db="EMBL/GenBank/DDBJ databases">
        <title>Wolbachia endosymbiont of Haematobia irritans wIrr.</title>
        <authorList>
            <person name="Parry R.H."/>
            <person name="Asgari S."/>
        </authorList>
    </citation>
    <scope>NUCLEOTIDE SEQUENCE [LARGE SCALE GENOMIC DNA]</scope>
    <source>
        <strain evidence="2">wIrr</strain>
    </source>
</reference>
<evidence type="ECO:0000313" key="1">
    <source>
        <dbReference type="EMBL" id="QGT16983.1"/>
    </source>
</evidence>
<evidence type="ECO:0000313" key="2">
    <source>
        <dbReference type="Proteomes" id="UP000422744"/>
    </source>
</evidence>
<proteinExistence type="predicted"/>
<organism evidence="1 2">
    <name type="scientific">Wolbachia pipientis</name>
    <dbReference type="NCBI Taxonomy" id="955"/>
    <lineage>
        <taxon>Bacteria</taxon>
        <taxon>Pseudomonadati</taxon>
        <taxon>Pseudomonadota</taxon>
        <taxon>Alphaproteobacteria</taxon>
        <taxon>Rickettsiales</taxon>
        <taxon>Anaplasmataceae</taxon>
        <taxon>Wolbachieae</taxon>
        <taxon>Wolbachia</taxon>
    </lineage>
</organism>
<sequence length="103" mass="12048">MSFQRLFMSSQCLGIQLYECCDIRAIFTEKDVIPVLDYLDPENLTVNERTRQLYNKNWIPVSATCMTLPATQTSVDYKESSYSCRSSHRVTKKGYWYNKRGTL</sequence>
<protein>
    <submittedName>
        <fullName evidence="1">Uncharacterized protein</fullName>
    </submittedName>
</protein>
<dbReference type="NCBIfam" id="TIGR02697">
    <property type="entry name" value="WPE_wolbac"/>
    <property type="match status" value="1"/>
</dbReference>
<dbReference type="Proteomes" id="UP000422744">
    <property type="component" value="Chromosome"/>
</dbReference>
<dbReference type="EMBL" id="CP037426">
    <property type="protein sequence ID" value="QGT16983.1"/>
    <property type="molecule type" value="Genomic_DNA"/>
</dbReference>
<dbReference type="InterPro" id="IPR014070">
    <property type="entry name" value="WPE_wolbac"/>
</dbReference>
<gene>
    <name evidence="1" type="ORF">E0495_06745</name>
</gene>
<name>A0A6I6CWT0_WOLPI</name>
<dbReference type="AlphaFoldDB" id="A0A6I6CWT0"/>